<feature type="binding site" evidence="16">
    <location>
        <position position="180"/>
    </location>
    <ligand>
        <name>substrate</name>
    </ligand>
</feature>
<evidence type="ECO:0000256" key="9">
    <source>
        <dbReference type="ARBA" id="ARBA00022741"/>
    </source>
</evidence>
<feature type="binding site" evidence="16">
    <location>
        <begin position="6"/>
        <end position="13"/>
    </location>
    <ligand>
        <name>ATP</name>
        <dbReference type="ChEBI" id="CHEBI:30616"/>
    </ligand>
</feature>
<evidence type="ECO:0000256" key="5">
    <source>
        <dbReference type="ARBA" id="ARBA00011738"/>
    </source>
</evidence>
<name>A0A0U4VK29_9PSED</name>
<comment type="subunit">
    <text evidence="5 16">Homodimer.</text>
</comment>
<evidence type="ECO:0000256" key="14">
    <source>
        <dbReference type="ARBA" id="ARBA00038036"/>
    </source>
</evidence>
<evidence type="ECO:0000256" key="2">
    <source>
        <dbReference type="ARBA" id="ARBA00001958"/>
    </source>
</evidence>
<keyword evidence="13 16" id="KW-0173">Coenzyme A biosynthesis</keyword>
<comment type="cofactor">
    <cofactor evidence="16">
        <name>NH4(+)</name>
        <dbReference type="ChEBI" id="CHEBI:28938"/>
    </cofactor>
    <cofactor evidence="16">
        <name>K(+)</name>
        <dbReference type="ChEBI" id="CHEBI:29103"/>
    </cofactor>
    <text evidence="16">A monovalent cation. Ammonium or potassium.</text>
</comment>
<dbReference type="NCBIfam" id="TIGR00671">
    <property type="entry name" value="baf"/>
    <property type="match status" value="1"/>
</dbReference>
<proteinExistence type="inferred from homology"/>
<keyword evidence="8 16" id="KW-0808">Transferase</keyword>
<accession>A0A0U4VK29</accession>
<feature type="binding site" evidence="16">
    <location>
        <position position="92"/>
    </location>
    <ligand>
        <name>substrate</name>
    </ligand>
</feature>
<dbReference type="InterPro" id="IPR004619">
    <property type="entry name" value="Type_III_PanK"/>
</dbReference>
<comment type="catalytic activity">
    <reaction evidence="1 16">
        <text>(R)-pantothenate + ATP = (R)-4'-phosphopantothenate + ADP + H(+)</text>
        <dbReference type="Rhea" id="RHEA:16373"/>
        <dbReference type="ChEBI" id="CHEBI:10986"/>
        <dbReference type="ChEBI" id="CHEBI:15378"/>
        <dbReference type="ChEBI" id="CHEBI:29032"/>
        <dbReference type="ChEBI" id="CHEBI:30616"/>
        <dbReference type="ChEBI" id="CHEBI:456216"/>
        <dbReference type="EC" id="2.7.1.33"/>
    </reaction>
</comment>
<dbReference type="RefSeq" id="WP_059313753.1">
    <property type="nucleotide sequence ID" value="NZ_CP013987.1"/>
</dbReference>
<evidence type="ECO:0000256" key="10">
    <source>
        <dbReference type="ARBA" id="ARBA00022777"/>
    </source>
</evidence>
<evidence type="ECO:0000256" key="11">
    <source>
        <dbReference type="ARBA" id="ARBA00022840"/>
    </source>
</evidence>
<evidence type="ECO:0000256" key="7">
    <source>
        <dbReference type="ARBA" id="ARBA00022490"/>
    </source>
</evidence>
<keyword evidence="10 16" id="KW-0418">Kinase</keyword>
<dbReference type="InterPro" id="IPR043129">
    <property type="entry name" value="ATPase_NBD"/>
</dbReference>
<feature type="binding site" evidence="16">
    <location>
        <begin position="99"/>
        <end position="102"/>
    </location>
    <ligand>
        <name>substrate</name>
    </ligand>
</feature>
<evidence type="ECO:0000256" key="1">
    <source>
        <dbReference type="ARBA" id="ARBA00001206"/>
    </source>
</evidence>
<evidence type="ECO:0000256" key="15">
    <source>
        <dbReference type="ARBA" id="ARBA00040883"/>
    </source>
</evidence>
<feature type="active site" description="Proton acceptor" evidence="16">
    <location>
        <position position="101"/>
    </location>
</feature>
<sequence length="250" mass="27398">MILELDCGNSLIKWRLLAKGGDVVATGIVDSDEALIAALSQPDTPALTACRLVSVRSDEETQRLKELLTATFGIVCHQALPVEIWNGVRNGYRDHQRLGMDRWLVILAAVQLAEGKACVVLDLGTAVTADLVDAQGEHQGGFICPGIPLMRRELQTHTRRIRYDPHWASGERYEAPGRTTIEAVERGCLYMLKGFVRTQYELAQDMFAEGCEVFLTGGDAELVKHVVPGARIVPDMVFAGLALACPLENE</sequence>
<organism evidence="17 18">
    <name type="scientific">Pseudomonas oryzihabitans</name>
    <dbReference type="NCBI Taxonomy" id="47885"/>
    <lineage>
        <taxon>Bacteria</taxon>
        <taxon>Pseudomonadati</taxon>
        <taxon>Pseudomonadota</taxon>
        <taxon>Gammaproteobacteria</taxon>
        <taxon>Pseudomonadales</taxon>
        <taxon>Pseudomonadaceae</taxon>
        <taxon>Pseudomonas</taxon>
    </lineage>
</organism>
<keyword evidence="11 16" id="KW-0067">ATP-binding</keyword>
<evidence type="ECO:0000313" key="17">
    <source>
        <dbReference type="EMBL" id="ALZ83499.1"/>
    </source>
</evidence>
<dbReference type="OrthoDB" id="9781305at2"/>
<feature type="binding site" evidence="16">
    <location>
        <position position="125"/>
    </location>
    <ligand>
        <name>ATP</name>
        <dbReference type="ChEBI" id="CHEBI:30616"/>
    </ligand>
</feature>
<evidence type="ECO:0000256" key="12">
    <source>
        <dbReference type="ARBA" id="ARBA00022958"/>
    </source>
</evidence>
<dbReference type="GO" id="GO:0046872">
    <property type="term" value="F:metal ion binding"/>
    <property type="evidence" value="ECO:0007669"/>
    <property type="project" value="UniProtKB-KW"/>
</dbReference>
<dbReference type="GO" id="GO:0005524">
    <property type="term" value="F:ATP binding"/>
    <property type="evidence" value="ECO:0007669"/>
    <property type="project" value="UniProtKB-UniRule"/>
</dbReference>
<evidence type="ECO:0000256" key="13">
    <source>
        <dbReference type="ARBA" id="ARBA00022993"/>
    </source>
</evidence>
<comment type="cofactor">
    <cofactor evidence="2">
        <name>K(+)</name>
        <dbReference type="ChEBI" id="CHEBI:29103"/>
    </cofactor>
</comment>
<evidence type="ECO:0000256" key="3">
    <source>
        <dbReference type="ARBA" id="ARBA00004496"/>
    </source>
</evidence>
<dbReference type="Gene3D" id="3.30.420.40">
    <property type="match status" value="2"/>
</dbReference>
<evidence type="ECO:0000256" key="8">
    <source>
        <dbReference type="ARBA" id="ARBA00022679"/>
    </source>
</evidence>
<keyword evidence="7 16" id="KW-0963">Cytoplasm</keyword>
<dbReference type="Pfam" id="PF03309">
    <property type="entry name" value="Pan_kinase"/>
    <property type="match status" value="1"/>
</dbReference>
<dbReference type="HAMAP" id="MF_01274">
    <property type="entry name" value="Pantothen_kinase_3"/>
    <property type="match status" value="1"/>
</dbReference>
<keyword evidence="12 16" id="KW-0630">Potassium</keyword>
<evidence type="ECO:0000313" key="18">
    <source>
        <dbReference type="Proteomes" id="UP000064137"/>
    </source>
</evidence>
<feature type="binding site" evidence="16">
    <location>
        <position position="122"/>
    </location>
    <ligand>
        <name>K(+)</name>
        <dbReference type="ChEBI" id="CHEBI:29103"/>
    </ligand>
</feature>
<keyword evidence="16" id="KW-0479">Metal-binding</keyword>
<keyword evidence="9 16" id="KW-0547">Nucleotide-binding</keyword>
<dbReference type="EMBL" id="CP013987">
    <property type="protein sequence ID" value="ALZ83499.1"/>
    <property type="molecule type" value="Genomic_DNA"/>
</dbReference>
<dbReference type="PANTHER" id="PTHR34265">
    <property type="entry name" value="TYPE III PANTOTHENATE KINASE"/>
    <property type="match status" value="1"/>
</dbReference>
<comment type="subcellular location">
    <subcellularLocation>
        <location evidence="3 16">Cytoplasm</location>
    </subcellularLocation>
</comment>
<evidence type="ECO:0000256" key="4">
    <source>
        <dbReference type="ARBA" id="ARBA00005225"/>
    </source>
</evidence>
<dbReference type="GO" id="GO:0015937">
    <property type="term" value="P:coenzyme A biosynthetic process"/>
    <property type="evidence" value="ECO:0007669"/>
    <property type="project" value="UniProtKB-UniRule"/>
</dbReference>
<dbReference type="EC" id="2.7.1.33" evidence="6 16"/>
<reference evidence="17 18" key="1">
    <citation type="submission" date="2016-01" db="EMBL/GenBank/DDBJ databases">
        <title>Annotation of Pseudomonas oryzihabitans USDA-ARS-USMARC-56511.</title>
        <authorList>
            <person name="Harhay G.P."/>
            <person name="Harhay D.M."/>
            <person name="Smith T.P.L."/>
            <person name="Bono J.L."/>
            <person name="Heaton M.P."/>
            <person name="Clawson M.L."/>
            <person name="Chitko-Mckown C.G."/>
            <person name="Capik S.F."/>
            <person name="DeDonder K.D."/>
            <person name="Apley M.D."/>
            <person name="Lubbers B.V."/>
            <person name="White B.J."/>
            <person name="Larson R.L."/>
        </authorList>
    </citation>
    <scope>NUCLEOTIDE SEQUENCE [LARGE SCALE GENOMIC DNA]</scope>
    <source>
        <strain evidence="17 18">USDA-ARS-USMARC-56511</strain>
    </source>
</reference>
<dbReference type="CDD" id="cd24015">
    <property type="entry name" value="ASKHA_NBD_PanK-III"/>
    <property type="match status" value="1"/>
</dbReference>
<dbReference type="PANTHER" id="PTHR34265:SF1">
    <property type="entry name" value="TYPE III PANTOTHENATE KINASE"/>
    <property type="match status" value="1"/>
</dbReference>
<dbReference type="Proteomes" id="UP000064137">
    <property type="component" value="Chromosome"/>
</dbReference>
<dbReference type="UniPathway" id="UPA00241">
    <property type="reaction ID" value="UER00352"/>
</dbReference>
<dbReference type="AlphaFoldDB" id="A0A0U4VK29"/>
<evidence type="ECO:0000256" key="6">
    <source>
        <dbReference type="ARBA" id="ARBA00012102"/>
    </source>
</evidence>
<gene>
    <name evidence="16" type="primary">coaX</name>
    <name evidence="17" type="ORF">APT59_04520</name>
</gene>
<evidence type="ECO:0000256" key="16">
    <source>
        <dbReference type="HAMAP-Rule" id="MF_01274"/>
    </source>
</evidence>
<dbReference type="GO" id="GO:0005737">
    <property type="term" value="C:cytoplasm"/>
    <property type="evidence" value="ECO:0007669"/>
    <property type="project" value="UniProtKB-SubCell"/>
</dbReference>
<dbReference type="SUPFAM" id="SSF53067">
    <property type="entry name" value="Actin-like ATPase domain"/>
    <property type="match status" value="2"/>
</dbReference>
<dbReference type="GO" id="GO:0004594">
    <property type="term" value="F:pantothenate kinase activity"/>
    <property type="evidence" value="ECO:0007669"/>
    <property type="project" value="UniProtKB-UniRule"/>
</dbReference>
<protein>
    <recommendedName>
        <fullName evidence="15 16">Type III pantothenate kinase</fullName>
        <ecNumber evidence="6 16">2.7.1.33</ecNumber>
    </recommendedName>
    <alternativeName>
        <fullName evidence="16">PanK-III</fullName>
    </alternativeName>
    <alternativeName>
        <fullName evidence="16">Pantothenic acid kinase</fullName>
    </alternativeName>
</protein>
<comment type="similarity">
    <text evidence="14 16">Belongs to the type III pantothenate kinase family.</text>
</comment>
<comment type="function">
    <text evidence="16">Catalyzes the phosphorylation of pantothenate (Pan), the first step in CoA biosynthesis.</text>
</comment>
<comment type="pathway">
    <text evidence="4 16">Cofactor biosynthesis; coenzyme A biosynthesis; CoA from (R)-pantothenate: step 1/5.</text>
</comment>
<dbReference type="KEGG" id="por:APT59_04520"/>